<accession>A0A2N3V7A7</accession>
<name>A0A2N3V7A7_9NOCA</name>
<keyword evidence="1" id="KW-1133">Transmembrane helix</keyword>
<keyword evidence="4" id="KW-1185">Reference proteome</keyword>
<dbReference type="AlphaFoldDB" id="A0A2N3V7A7"/>
<dbReference type="Pfam" id="PF02470">
    <property type="entry name" value="MlaD"/>
    <property type="match status" value="1"/>
</dbReference>
<dbReference type="EMBL" id="PJMW01000002">
    <property type="protein sequence ID" value="PKV77500.1"/>
    <property type="molecule type" value="Genomic_DNA"/>
</dbReference>
<keyword evidence="1" id="KW-0812">Transmembrane</keyword>
<reference evidence="3 4" key="1">
    <citation type="submission" date="2017-12" db="EMBL/GenBank/DDBJ databases">
        <title>Sequencing the genomes of 1000 Actinobacteria strains.</title>
        <authorList>
            <person name="Klenk H.-P."/>
        </authorList>
    </citation>
    <scope>NUCLEOTIDE SEQUENCE [LARGE SCALE GENOMIC DNA]</scope>
    <source>
        <strain evidence="3 4">DSM 44489</strain>
    </source>
</reference>
<dbReference type="PANTHER" id="PTHR33371:SF4">
    <property type="entry name" value="INTERMEMBRANE PHOSPHOLIPID TRANSPORT SYSTEM BINDING PROTEIN MLAD"/>
    <property type="match status" value="1"/>
</dbReference>
<evidence type="ECO:0000259" key="2">
    <source>
        <dbReference type="Pfam" id="PF02470"/>
    </source>
</evidence>
<dbReference type="Proteomes" id="UP000233766">
    <property type="component" value="Unassembled WGS sequence"/>
</dbReference>
<gene>
    <name evidence="3" type="ORF">ATK86_1845</name>
</gene>
<dbReference type="InterPro" id="IPR052336">
    <property type="entry name" value="MlaD_Phospholipid_Transporter"/>
</dbReference>
<comment type="caution">
    <text evidence="3">The sequence shown here is derived from an EMBL/GenBank/DDBJ whole genome shotgun (WGS) entry which is preliminary data.</text>
</comment>
<protein>
    <submittedName>
        <fullName evidence="3">ABC-type transporter Mla subunit MlaD</fullName>
    </submittedName>
</protein>
<evidence type="ECO:0000256" key="1">
    <source>
        <dbReference type="SAM" id="Phobius"/>
    </source>
</evidence>
<evidence type="ECO:0000313" key="3">
    <source>
        <dbReference type="EMBL" id="PKV77500.1"/>
    </source>
</evidence>
<feature type="domain" description="Mce/MlaD" evidence="2">
    <location>
        <begin position="46"/>
        <end position="123"/>
    </location>
</feature>
<organism evidence="3 4">
    <name type="scientific">Nocardia fluminea</name>
    <dbReference type="NCBI Taxonomy" id="134984"/>
    <lineage>
        <taxon>Bacteria</taxon>
        <taxon>Bacillati</taxon>
        <taxon>Actinomycetota</taxon>
        <taxon>Actinomycetes</taxon>
        <taxon>Mycobacteriales</taxon>
        <taxon>Nocardiaceae</taxon>
        <taxon>Nocardia</taxon>
    </lineage>
</organism>
<dbReference type="InterPro" id="IPR003399">
    <property type="entry name" value="Mce/MlaD"/>
</dbReference>
<proteinExistence type="predicted"/>
<sequence>MPNYGMPGVAADRRTSRLTGVIILSVIAAIALAALTYTNLRAEDGLRIALHTEHLGDGISAGSQVRVDGVTVGEVAEVTPGERGTQQIALLLDTERLVGIDDSLAIDYAPTNLFGIAEIELRRGAGGSPLREGAVLDLTGPNGDRVYDATMSAILRSLSQVGMTVTSPQMATVISQLAADFKAFTPLVQALITVARTIADNQDVMPSELFGKLGPAFDGGGEFASATMKVIDQLSDIRVTQVDKERYDIGVGVIGGSILPALTTTVSTAGGHFAETTDMLAPMLLALAQMSPNPHRTGADLTALLQNLRGAMPDGPDGPVLNLDVELSGVPGIAVPLFGKAGGR</sequence>
<dbReference type="PANTHER" id="PTHR33371">
    <property type="entry name" value="INTERMEMBRANE PHOSPHOLIPID TRANSPORT SYSTEM BINDING PROTEIN MLAD-RELATED"/>
    <property type="match status" value="1"/>
</dbReference>
<dbReference type="RefSeq" id="WP_245914307.1">
    <property type="nucleotide sequence ID" value="NZ_PJMW01000002.1"/>
</dbReference>
<evidence type="ECO:0000313" key="4">
    <source>
        <dbReference type="Proteomes" id="UP000233766"/>
    </source>
</evidence>
<keyword evidence="1" id="KW-0472">Membrane</keyword>
<feature type="transmembrane region" description="Helical" evidence="1">
    <location>
        <begin position="20"/>
        <end position="40"/>
    </location>
</feature>